<protein>
    <submittedName>
        <fullName evidence="2">Uncharacterized protein</fullName>
    </submittedName>
</protein>
<dbReference type="VEuPathDB" id="VectorBase:LOC119172871"/>
<name>A0A9J6DQ73_RHIMP</name>
<keyword evidence="3" id="KW-1185">Reference proteome</keyword>
<feature type="region of interest" description="Disordered" evidence="1">
    <location>
        <begin position="186"/>
        <end position="206"/>
    </location>
</feature>
<accession>A0A9J6DQ73</accession>
<dbReference type="AlphaFoldDB" id="A0A9J6DQ73"/>
<evidence type="ECO:0000313" key="3">
    <source>
        <dbReference type="Proteomes" id="UP000821866"/>
    </source>
</evidence>
<proteinExistence type="predicted"/>
<evidence type="ECO:0000256" key="1">
    <source>
        <dbReference type="SAM" id="MobiDB-lite"/>
    </source>
</evidence>
<reference evidence="2" key="1">
    <citation type="journal article" date="2020" name="Cell">
        <title>Large-Scale Comparative Analyses of Tick Genomes Elucidate Their Genetic Diversity and Vector Capacities.</title>
        <authorList>
            <consortium name="Tick Genome and Microbiome Consortium (TIGMIC)"/>
            <person name="Jia N."/>
            <person name="Wang J."/>
            <person name="Shi W."/>
            <person name="Du L."/>
            <person name="Sun Y."/>
            <person name="Zhan W."/>
            <person name="Jiang J.F."/>
            <person name="Wang Q."/>
            <person name="Zhang B."/>
            <person name="Ji P."/>
            <person name="Bell-Sakyi L."/>
            <person name="Cui X.M."/>
            <person name="Yuan T.T."/>
            <person name="Jiang B.G."/>
            <person name="Yang W.F."/>
            <person name="Lam T.T."/>
            <person name="Chang Q.C."/>
            <person name="Ding S.J."/>
            <person name="Wang X.J."/>
            <person name="Zhu J.G."/>
            <person name="Ruan X.D."/>
            <person name="Zhao L."/>
            <person name="Wei J.T."/>
            <person name="Ye R.Z."/>
            <person name="Que T.C."/>
            <person name="Du C.H."/>
            <person name="Zhou Y.H."/>
            <person name="Cheng J.X."/>
            <person name="Dai P.F."/>
            <person name="Guo W.B."/>
            <person name="Han X.H."/>
            <person name="Huang E.J."/>
            <person name="Li L.F."/>
            <person name="Wei W."/>
            <person name="Gao Y.C."/>
            <person name="Liu J.Z."/>
            <person name="Shao H.Z."/>
            <person name="Wang X."/>
            <person name="Wang C.C."/>
            <person name="Yang T.C."/>
            <person name="Huo Q.B."/>
            <person name="Li W."/>
            <person name="Chen H.Y."/>
            <person name="Chen S.E."/>
            <person name="Zhou L.G."/>
            <person name="Ni X.B."/>
            <person name="Tian J.H."/>
            <person name="Sheng Y."/>
            <person name="Liu T."/>
            <person name="Pan Y.S."/>
            <person name="Xia L.Y."/>
            <person name="Li J."/>
            <person name="Zhao F."/>
            <person name="Cao W.C."/>
        </authorList>
    </citation>
    <scope>NUCLEOTIDE SEQUENCE</scope>
    <source>
        <strain evidence="2">Rmic-2018</strain>
    </source>
</reference>
<sequence>MMNSYFEQSGFYNGQGASAAEQAYRFPQGLLVPPYPQSTAAAAAAAAAVAARAASSHDAAAAGTAASYDAAGSAAAAAAAACKLYPSDASGAFKTECLVKDQNGFGSAVKDMAASWPSSSLSRAATDPMRPFDASAAAPRVSDAWTSCCQSTTAAAAAVAQAPTNAFYPWMAIAGLNSYIAHQPGSVEHTENEKSTQQPLLDAGHPDISPGKYSAQWKKANETHSAVKDLQQVLDHIYDRRWKPTKNVSNRSLVYIMTHLKEGARQNGPVRRLPFPYYTVTL</sequence>
<evidence type="ECO:0000313" key="2">
    <source>
        <dbReference type="EMBL" id="KAH8024000.1"/>
    </source>
</evidence>
<comment type="caution">
    <text evidence="2">The sequence shown here is derived from an EMBL/GenBank/DDBJ whole genome shotgun (WGS) entry which is preliminary data.</text>
</comment>
<gene>
    <name evidence="2" type="ORF">HPB51_020758</name>
</gene>
<dbReference type="EMBL" id="JABSTU010000008">
    <property type="protein sequence ID" value="KAH8024000.1"/>
    <property type="molecule type" value="Genomic_DNA"/>
</dbReference>
<dbReference type="Proteomes" id="UP000821866">
    <property type="component" value="Chromosome 6"/>
</dbReference>
<reference evidence="2" key="2">
    <citation type="submission" date="2021-09" db="EMBL/GenBank/DDBJ databases">
        <authorList>
            <person name="Jia N."/>
            <person name="Wang J."/>
            <person name="Shi W."/>
            <person name="Du L."/>
            <person name="Sun Y."/>
            <person name="Zhan W."/>
            <person name="Jiang J."/>
            <person name="Wang Q."/>
            <person name="Zhang B."/>
            <person name="Ji P."/>
            <person name="Sakyi L.B."/>
            <person name="Cui X."/>
            <person name="Yuan T."/>
            <person name="Jiang B."/>
            <person name="Yang W."/>
            <person name="Lam T.T.-Y."/>
            <person name="Chang Q."/>
            <person name="Ding S."/>
            <person name="Wang X."/>
            <person name="Zhu J."/>
            <person name="Ruan X."/>
            <person name="Zhao L."/>
            <person name="Wei J."/>
            <person name="Que T."/>
            <person name="Du C."/>
            <person name="Cheng J."/>
            <person name="Dai P."/>
            <person name="Han X."/>
            <person name="Huang E."/>
            <person name="Gao Y."/>
            <person name="Liu J."/>
            <person name="Shao H."/>
            <person name="Ye R."/>
            <person name="Li L."/>
            <person name="Wei W."/>
            <person name="Wang X."/>
            <person name="Wang C."/>
            <person name="Huo Q."/>
            <person name="Li W."/>
            <person name="Guo W."/>
            <person name="Chen H."/>
            <person name="Chen S."/>
            <person name="Zhou L."/>
            <person name="Zhou L."/>
            <person name="Ni X."/>
            <person name="Tian J."/>
            <person name="Zhou Y."/>
            <person name="Sheng Y."/>
            <person name="Liu T."/>
            <person name="Pan Y."/>
            <person name="Xia L."/>
            <person name="Li J."/>
            <person name="Zhao F."/>
            <person name="Cao W."/>
        </authorList>
    </citation>
    <scope>NUCLEOTIDE SEQUENCE</scope>
    <source>
        <strain evidence="2">Rmic-2018</strain>
        <tissue evidence="2">Larvae</tissue>
    </source>
</reference>
<organism evidence="2 3">
    <name type="scientific">Rhipicephalus microplus</name>
    <name type="common">Cattle tick</name>
    <name type="synonym">Boophilus microplus</name>
    <dbReference type="NCBI Taxonomy" id="6941"/>
    <lineage>
        <taxon>Eukaryota</taxon>
        <taxon>Metazoa</taxon>
        <taxon>Ecdysozoa</taxon>
        <taxon>Arthropoda</taxon>
        <taxon>Chelicerata</taxon>
        <taxon>Arachnida</taxon>
        <taxon>Acari</taxon>
        <taxon>Parasitiformes</taxon>
        <taxon>Ixodida</taxon>
        <taxon>Ixodoidea</taxon>
        <taxon>Ixodidae</taxon>
        <taxon>Rhipicephalinae</taxon>
        <taxon>Rhipicephalus</taxon>
        <taxon>Boophilus</taxon>
    </lineage>
</organism>